<dbReference type="Gramene" id="OE9A114132T1">
    <property type="protein sequence ID" value="OE9A114132C1"/>
    <property type="gene ID" value="OE9A114132"/>
</dbReference>
<accession>A0A8S0U8G3</accession>
<comment type="caution">
    <text evidence="1">The sequence shown here is derived from an EMBL/GenBank/DDBJ whole genome shotgun (WGS) entry which is preliminary data.</text>
</comment>
<proteinExistence type="predicted"/>
<protein>
    <submittedName>
        <fullName evidence="1">Uncharacterized protein</fullName>
    </submittedName>
</protein>
<dbReference type="AlphaFoldDB" id="A0A8S0U8G3"/>
<evidence type="ECO:0000313" key="1">
    <source>
        <dbReference type="EMBL" id="CAA3013886.1"/>
    </source>
</evidence>
<reference evidence="1 2" key="1">
    <citation type="submission" date="2019-12" db="EMBL/GenBank/DDBJ databases">
        <authorList>
            <person name="Alioto T."/>
            <person name="Alioto T."/>
            <person name="Gomez Garrido J."/>
        </authorList>
    </citation>
    <scope>NUCLEOTIDE SEQUENCE [LARGE SCALE GENOMIC DNA]</scope>
</reference>
<gene>
    <name evidence="1" type="ORF">OLEA9_A114132</name>
</gene>
<keyword evidence="2" id="KW-1185">Reference proteome</keyword>
<name>A0A8S0U8G3_OLEEU</name>
<evidence type="ECO:0000313" key="2">
    <source>
        <dbReference type="Proteomes" id="UP000594638"/>
    </source>
</evidence>
<dbReference type="EMBL" id="CACTIH010007455">
    <property type="protein sequence ID" value="CAA3013886.1"/>
    <property type="molecule type" value="Genomic_DNA"/>
</dbReference>
<dbReference type="Proteomes" id="UP000594638">
    <property type="component" value="Unassembled WGS sequence"/>
</dbReference>
<organism evidence="1 2">
    <name type="scientific">Olea europaea subsp. europaea</name>
    <dbReference type="NCBI Taxonomy" id="158383"/>
    <lineage>
        <taxon>Eukaryota</taxon>
        <taxon>Viridiplantae</taxon>
        <taxon>Streptophyta</taxon>
        <taxon>Embryophyta</taxon>
        <taxon>Tracheophyta</taxon>
        <taxon>Spermatophyta</taxon>
        <taxon>Magnoliopsida</taxon>
        <taxon>eudicotyledons</taxon>
        <taxon>Gunneridae</taxon>
        <taxon>Pentapetalae</taxon>
        <taxon>asterids</taxon>
        <taxon>lamiids</taxon>
        <taxon>Lamiales</taxon>
        <taxon>Oleaceae</taxon>
        <taxon>Oleeae</taxon>
        <taxon>Olea</taxon>
    </lineage>
</organism>
<sequence length="79" mass="8205">MWNTGAGAIAVTIDGGGGGMVRRGGLGSTDFSDLEIQTLVALLVSTGLSENIDVPATVVTMEARQTLYIPNPKGLRFLL</sequence>